<evidence type="ECO:0000256" key="1">
    <source>
        <dbReference type="ARBA" id="ARBA00004202"/>
    </source>
</evidence>
<dbReference type="GO" id="GO:0005886">
    <property type="term" value="C:plasma membrane"/>
    <property type="evidence" value="ECO:0007669"/>
    <property type="project" value="UniProtKB-SubCell"/>
</dbReference>
<dbReference type="Pfam" id="PF00005">
    <property type="entry name" value="ABC_tran"/>
    <property type="match status" value="2"/>
</dbReference>
<dbReference type="InterPro" id="IPR050107">
    <property type="entry name" value="ABC_carbohydrate_import_ATPase"/>
</dbReference>
<evidence type="ECO:0000256" key="8">
    <source>
        <dbReference type="ARBA" id="ARBA00022967"/>
    </source>
</evidence>
<dbReference type="PANTHER" id="PTHR43790">
    <property type="entry name" value="CARBOHYDRATE TRANSPORT ATP-BINDING PROTEIN MG119-RELATED"/>
    <property type="match status" value="1"/>
</dbReference>
<dbReference type="OrthoDB" id="9771863at2"/>
<gene>
    <name evidence="11" type="ORF">OPHB3_0907</name>
</gene>
<dbReference type="PROSITE" id="PS50893">
    <property type="entry name" value="ABC_TRANSPORTER_2"/>
    <property type="match status" value="2"/>
</dbReference>
<keyword evidence="5" id="KW-0677">Repeat</keyword>
<dbReference type="EMBL" id="BBXV01000012">
    <property type="protein sequence ID" value="GAQ16982.1"/>
    <property type="molecule type" value="Genomic_DNA"/>
</dbReference>
<reference evidence="11 12" key="2">
    <citation type="journal article" date="2016" name="Genome Announc.">
        <title>Draft Genome Sequence of Oceanobacillus picturae Heshi-B3, Isolated from Fermented Rice Bran in a Traditional Japanese Seafood Dish.</title>
        <authorList>
            <person name="Akuzawa S."/>
            <person name="Nagaoka J."/>
            <person name="Kanekatsu M."/>
            <person name="Kanesaki Y."/>
            <person name="Suzuki T."/>
        </authorList>
    </citation>
    <scope>NUCLEOTIDE SEQUENCE [LARGE SCALE GENOMIC DNA]</scope>
    <source>
        <strain evidence="11 12">Heshi-B3</strain>
    </source>
</reference>
<dbReference type="CDD" id="cd03216">
    <property type="entry name" value="ABC_Carb_Monos_I"/>
    <property type="match status" value="1"/>
</dbReference>
<dbReference type="Gene3D" id="3.40.50.300">
    <property type="entry name" value="P-loop containing nucleotide triphosphate hydrolases"/>
    <property type="match status" value="2"/>
</dbReference>
<evidence type="ECO:0000256" key="6">
    <source>
        <dbReference type="ARBA" id="ARBA00022741"/>
    </source>
</evidence>
<evidence type="ECO:0000256" key="2">
    <source>
        <dbReference type="ARBA" id="ARBA00022448"/>
    </source>
</evidence>
<evidence type="ECO:0000313" key="12">
    <source>
        <dbReference type="Proteomes" id="UP000052946"/>
    </source>
</evidence>
<feature type="domain" description="ABC transporter" evidence="10">
    <location>
        <begin position="250"/>
        <end position="497"/>
    </location>
</feature>
<keyword evidence="9" id="KW-0472">Membrane</keyword>
<name>A0A0U9HB88_9BACI</name>
<evidence type="ECO:0000256" key="9">
    <source>
        <dbReference type="ARBA" id="ARBA00023136"/>
    </source>
</evidence>
<dbReference type="SUPFAM" id="SSF52540">
    <property type="entry name" value="P-loop containing nucleoside triphosphate hydrolases"/>
    <property type="match status" value="2"/>
</dbReference>
<dbReference type="FunFam" id="3.40.50.300:FF:000127">
    <property type="entry name" value="Ribose import ATP-binding protein RbsA"/>
    <property type="match status" value="1"/>
</dbReference>
<proteinExistence type="predicted"/>
<evidence type="ECO:0000313" key="11">
    <source>
        <dbReference type="EMBL" id="GAQ16982.1"/>
    </source>
</evidence>
<keyword evidence="2" id="KW-0813">Transport</keyword>
<keyword evidence="8" id="KW-1278">Translocase</keyword>
<comment type="subcellular location">
    <subcellularLocation>
        <location evidence="1">Cell membrane</location>
        <topology evidence="1">Peripheral membrane protein</topology>
    </subcellularLocation>
</comment>
<dbReference type="Proteomes" id="UP000052946">
    <property type="component" value="Unassembled WGS sequence"/>
</dbReference>
<evidence type="ECO:0000256" key="3">
    <source>
        <dbReference type="ARBA" id="ARBA00022475"/>
    </source>
</evidence>
<protein>
    <submittedName>
        <fullName evidence="11">Galactose/methyl galactoside import ATP-binding protein MglA</fullName>
    </submittedName>
</protein>
<keyword evidence="7 11" id="KW-0067">ATP-binding</keyword>
<keyword evidence="6" id="KW-0547">Nucleotide-binding</keyword>
<dbReference type="CDD" id="cd03215">
    <property type="entry name" value="ABC_Carb_Monos_II"/>
    <property type="match status" value="1"/>
</dbReference>
<reference evidence="12" key="1">
    <citation type="submission" date="2015-07" db="EMBL/GenBank/DDBJ databases">
        <title>Draft Genome Sequence of Oceanobacillus picturae Heshi-B3 that Was Isolated from Fermented Rice Bran with Aging Salted Mackerel, Which Was Named Heshiko as Traditional Fermented Seafood in Japan.</title>
        <authorList>
            <person name="Akuzawa S."/>
            <person name="Nakagawa J."/>
            <person name="Kanekatsu T."/>
            <person name="Kanesaki Y."/>
            <person name="Suzuki T."/>
        </authorList>
    </citation>
    <scope>NUCLEOTIDE SEQUENCE [LARGE SCALE GENOMIC DNA]</scope>
    <source>
        <strain evidence="12">Heshi-B3</strain>
    </source>
</reference>
<dbReference type="PANTHER" id="PTHR43790:SF3">
    <property type="entry name" value="D-ALLOSE IMPORT ATP-BINDING PROTEIN ALSA-RELATED"/>
    <property type="match status" value="1"/>
</dbReference>
<dbReference type="PROSITE" id="PS00211">
    <property type="entry name" value="ABC_TRANSPORTER_1"/>
    <property type="match status" value="1"/>
</dbReference>
<keyword evidence="4" id="KW-0762">Sugar transport</keyword>
<evidence type="ECO:0000256" key="4">
    <source>
        <dbReference type="ARBA" id="ARBA00022597"/>
    </source>
</evidence>
<dbReference type="InterPro" id="IPR003439">
    <property type="entry name" value="ABC_transporter-like_ATP-bd"/>
</dbReference>
<feature type="domain" description="ABC transporter" evidence="10">
    <location>
        <begin position="7"/>
        <end position="243"/>
    </location>
</feature>
<dbReference type="SMART" id="SM00382">
    <property type="entry name" value="AAA"/>
    <property type="match status" value="2"/>
</dbReference>
<organism evidence="11 12">
    <name type="scientific">Oceanobacillus picturae</name>
    <dbReference type="NCBI Taxonomy" id="171693"/>
    <lineage>
        <taxon>Bacteria</taxon>
        <taxon>Bacillati</taxon>
        <taxon>Bacillota</taxon>
        <taxon>Bacilli</taxon>
        <taxon>Bacillales</taxon>
        <taxon>Bacillaceae</taxon>
        <taxon>Oceanobacillus</taxon>
    </lineage>
</organism>
<dbReference type="InterPro" id="IPR003593">
    <property type="entry name" value="AAA+_ATPase"/>
</dbReference>
<dbReference type="InterPro" id="IPR017871">
    <property type="entry name" value="ABC_transporter-like_CS"/>
</dbReference>
<evidence type="ECO:0000256" key="5">
    <source>
        <dbReference type="ARBA" id="ARBA00022737"/>
    </source>
</evidence>
<accession>A0A0U9HB88</accession>
<evidence type="ECO:0000256" key="7">
    <source>
        <dbReference type="ARBA" id="ARBA00022840"/>
    </source>
</evidence>
<evidence type="ECO:0000259" key="10">
    <source>
        <dbReference type="PROSITE" id="PS50893"/>
    </source>
</evidence>
<keyword evidence="3" id="KW-1003">Cell membrane</keyword>
<sequence>MSNDWIVEMKDIEKSFNRIPVLKKVSLQVKKGEIHALLGENGAGKSTLMNILGGVHLADKGFITVDGEKVAISTPKVSQQLGISFIHQELNVVGDLQIYENMFLGSELRNKLGILKVEEMCRQTEDILANLGVRLDPKEYVRNLDTSYKQLIEIARALLHRSRIIIMDEPTTALAEHEVERLFNFMTKLRETGVSIIYISHKLKEIKAICDRYTVLRDGEWVATGSLKETELDQITNMMVGRSVSEERFVQEHSFGDTILEVKDLGCEGEFRDINFGVRKGEIVGFTGLAGDGRTELIETLFGYRRKSTGEIKVNGKQVKINHPKHALKAGLGLVPKDRKENAIIKDLNVIHNLTLSSMSHFEQAGFIQEKREKSRFSYYRDKLNIKLHDPTVTIDKLSGGNQQKVVIAKWLEVGPDVLIFDNPTQGIDVGAKREVYQHIIDLAAEGKAIIILSSEAPEIMKVCHYIHVMYQGEITASINGDKATEDLIMGYATGSKREGGKGGKYRNAATAKQ</sequence>
<dbReference type="GO" id="GO:0005524">
    <property type="term" value="F:ATP binding"/>
    <property type="evidence" value="ECO:0007669"/>
    <property type="project" value="UniProtKB-KW"/>
</dbReference>
<dbReference type="GO" id="GO:0016887">
    <property type="term" value="F:ATP hydrolysis activity"/>
    <property type="evidence" value="ECO:0007669"/>
    <property type="project" value="InterPro"/>
</dbReference>
<dbReference type="AlphaFoldDB" id="A0A0U9HB88"/>
<dbReference type="RefSeq" id="WP_058949557.1">
    <property type="nucleotide sequence ID" value="NZ_BBXV01000012.1"/>
</dbReference>
<comment type="caution">
    <text evidence="11">The sequence shown here is derived from an EMBL/GenBank/DDBJ whole genome shotgun (WGS) entry which is preliminary data.</text>
</comment>
<dbReference type="InterPro" id="IPR027417">
    <property type="entry name" value="P-loop_NTPase"/>
</dbReference>